<reference evidence="2 3" key="1">
    <citation type="submission" date="2024-01" db="EMBL/GenBank/DDBJ databases">
        <title>Genome assemblies of Stephania.</title>
        <authorList>
            <person name="Yang L."/>
        </authorList>
    </citation>
    <scope>NUCLEOTIDE SEQUENCE [LARGE SCALE GENOMIC DNA]</scope>
    <source>
        <strain evidence="2">YNDBR</strain>
        <tissue evidence="2">Leaf</tissue>
    </source>
</reference>
<dbReference type="EMBL" id="JBBNAF010000004">
    <property type="protein sequence ID" value="KAK9150201.1"/>
    <property type="molecule type" value="Genomic_DNA"/>
</dbReference>
<organism evidence="2 3">
    <name type="scientific">Stephania yunnanensis</name>
    <dbReference type="NCBI Taxonomy" id="152371"/>
    <lineage>
        <taxon>Eukaryota</taxon>
        <taxon>Viridiplantae</taxon>
        <taxon>Streptophyta</taxon>
        <taxon>Embryophyta</taxon>
        <taxon>Tracheophyta</taxon>
        <taxon>Spermatophyta</taxon>
        <taxon>Magnoliopsida</taxon>
        <taxon>Ranunculales</taxon>
        <taxon>Menispermaceae</taxon>
        <taxon>Menispermoideae</taxon>
        <taxon>Cissampelideae</taxon>
        <taxon>Stephania</taxon>
    </lineage>
</organism>
<dbReference type="PANTHER" id="PTHR33143:SF63">
    <property type="entry name" value="F16F4.1 PROTEIN"/>
    <property type="match status" value="1"/>
</dbReference>
<dbReference type="Proteomes" id="UP001420932">
    <property type="component" value="Unassembled WGS sequence"/>
</dbReference>
<dbReference type="PANTHER" id="PTHR33143">
    <property type="entry name" value="F16F4.1 PROTEIN-RELATED"/>
    <property type="match status" value="1"/>
</dbReference>
<protein>
    <recommendedName>
        <fullName evidence="1">VQ domain-containing protein</fullName>
    </recommendedName>
</protein>
<sequence>MNYDHEEETEKPREGYKAMKQYHKLDAEKQIQQAENCVVTSEQRRPRKPTIVYVETPKIVYAEAQDFMSVVQRLTGKKSST</sequence>
<name>A0AAP0KCP4_9MAGN</name>
<dbReference type="AlphaFoldDB" id="A0AAP0KCP4"/>
<proteinExistence type="predicted"/>
<dbReference type="GO" id="GO:0005634">
    <property type="term" value="C:nucleus"/>
    <property type="evidence" value="ECO:0007669"/>
    <property type="project" value="TreeGrafter"/>
</dbReference>
<feature type="domain" description="VQ" evidence="1">
    <location>
        <begin position="56"/>
        <end position="79"/>
    </location>
</feature>
<accession>A0AAP0KCP4</accession>
<evidence type="ECO:0000313" key="2">
    <source>
        <dbReference type="EMBL" id="KAK9150201.1"/>
    </source>
</evidence>
<evidence type="ECO:0000259" key="1">
    <source>
        <dbReference type="Pfam" id="PF05678"/>
    </source>
</evidence>
<comment type="caution">
    <text evidence="2">The sequence shown here is derived from an EMBL/GenBank/DDBJ whole genome shotgun (WGS) entry which is preliminary data.</text>
</comment>
<dbReference type="InterPro" id="IPR008889">
    <property type="entry name" value="VQ"/>
</dbReference>
<dbReference type="Pfam" id="PF05678">
    <property type="entry name" value="VQ"/>
    <property type="match status" value="1"/>
</dbReference>
<gene>
    <name evidence="2" type="ORF">Syun_008510</name>
</gene>
<dbReference type="InterPro" id="IPR039607">
    <property type="entry name" value="VQ_8/17/18/20/21/25"/>
</dbReference>
<keyword evidence="3" id="KW-1185">Reference proteome</keyword>
<evidence type="ECO:0000313" key="3">
    <source>
        <dbReference type="Proteomes" id="UP001420932"/>
    </source>
</evidence>